<dbReference type="NCBIfam" id="NF033902">
    <property type="entry name" value="iso_D2_wall_anc"/>
    <property type="match status" value="1"/>
</dbReference>
<dbReference type="GO" id="GO:0005975">
    <property type="term" value="P:carbohydrate metabolic process"/>
    <property type="evidence" value="ECO:0007669"/>
    <property type="project" value="UniProtKB-ARBA"/>
</dbReference>
<keyword evidence="6" id="KW-1133">Transmembrane helix</keyword>
<dbReference type="RefSeq" id="WP_169276240.1">
    <property type="nucleotide sequence ID" value="NZ_JAAIIH010000017.1"/>
</dbReference>
<feature type="chain" id="PRO_5030628249" evidence="7">
    <location>
        <begin position="32"/>
        <end position="551"/>
    </location>
</feature>
<reference evidence="11 12" key="1">
    <citation type="submission" date="2020-02" db="EMBL/GenBank/DDBJ databases">
        <title>Characterization of phylogenetic diversity of novel bifidobacterial species isolated in Czech ZOOs.</title>
        <authorList>
            <person name="Lugli G.A."/>
            <person name="Vera N.B."/>
            <person name="Ventura M."/>
        </authorList>
    </citation>
    <scope>NUCLEOTIDE SEQUENCE [LARGE SCALE GENOMIC DNA]</scope>
    <source>
        <strain evidence="11 12">DSM 109958</strain>
    </source>
</reference>
<organism evidence="11 12">
    <name type="scientific">Bifidobacterium moraviense</name>
    <dbReference type="NCBI Taxonomy" id="2675323"/>
    <lineage>
        <taxon>Bacteria</taxon>
        <taxon>Bacillati</taxon>
        <taxon>Actinomycetota</taxon>
        <taxon>Actinomycetes</taxon>
        <taxon>Bifidobacteriales</taxon>
        <taxon>Bifidobacteriaceae</taxon>
        <taxon>Bifidobacterium</taxon>
    </lineage>
</organism>
<sequence>MNALTKKLAAGVIAAATLLGLAGLGATTANAANPTDGVIKVNSTNPEFEGKTATAYLMFSYDKDAVDAGTATNGGYTLVDTWDEFFKTATLTGLTGVDNDNVGQKAYDYVISLSAADKADDLLDFASKASAWAKDTTHSITGKTSEKATKIGTGKDAKYTATISGLSYGYYVVSPEGGSTSTDRHTDAILKVVTSSPVEQDLKSTYPTVEKTITGSNGNDKGNSAEIGESVNFKLSSTIPDMTEYTKGYTFNFLDTLSEGLTLNNTTESTAGKGTFTATVKVNGTPVETDKYKAEYVENGDGTTSVTITMLNFRDNYKDNAGETITVEYSATLNENATVAGSTNSAKVEYSNDPSTNGTGTSKEDKTHTYDFNFDVNKVDGTDNTIKLSGAQFALYRGTKDDANKIKLVKVSDNTFRPAKENEQVADDADVKTNDGVLKFVGLAEGTYKLVETKAPTGANGEQYNILTEPIDVIISAEYNDDGTLKSWSVNNTTSENNTGTPVITVENNKGGLLPGTGGMGTMLFTVFGVAIVALGAVWYVRSNRKDARRA</sequence>
<feature type="signal peptide" evidence="7">
    <location>
        <begin position="1"/>
        <end position="31"/>
    </location>
</feature>
<dbReference type="InterPro" id="IPR019931">
    <property type="entry name" value="LPXTG_anchor"/>
</dbReference>
<evidence type="ECO:0000256" key="2">
    <source>
        <dbReference type="ARBA" id="ARBA00022525"/>
    </source>
</evidence>
<dbReference type="NCBIfam" id="TIGR04226">
    <property type="entry name" value="RrgB_K2N_iso_D2"/>
    <property type="match status" value="1"/>
</dbReference>
<dbReference type="Gene3D" id="2.60.40.10">
    <property type="entry name" value="Immunoglobulins"/>
    <property type="match status" value="1"/>
</dbReference>
<dbReference type="AlphaFoldDB" id="A0A7Y0F341"/>
<evidence type="ECO:0000256" key="7">
    <source>
        <dbReference type="SAM" id="SignalP"/>
    </source>
</evidence>
<evidence type="ECO:0000259" key="9">
    <source>
        <dbReference type="Pfam" id="PF16569"/>
    </source>
</evidence>
<dbReference type="Pfam" id="PF17802">
    <property type="entry name" value="SpaA"/>
    <property type="match status" value="1"/>
</dbReference>
<dbReference type="InterPro" id="IPR041033">
    <property type="entry name" value="SpaA_PFL_dom_1"/>
</dbReference>
<gene>
    <name evidence="11" type="ORF">G1C96_1745</name>
</gene>
<dbReference type="Gene3D" id="2.60.40.740">
    <property type="match status" value="1"/>
</dbReference>
<dbReference type="InterPro" id="IPR026466">
    <property type="entry name" value="Fim_isopep_form_D2_dom"/>
</dbReference>
<dbReference type="InterPro" id="IPR013783">
    <property type="entry name" value="Ig-like_fold"/>
</dbReference>
<keyword evidence="6" id="KW-0472">Membrane</keyword>
<feature type="transmembrane region" description="Helical" evidence="6">
    <location>
        <begin position="520"/>
        <end position="541"/>
    </location>
</feature>
<feature type="domain" description="Gram-positive cocci surface proteins LPxTG" evidence="8">
    <location>
        <begin position="507"/>
        <end position="547"/>
    </location>
</feature>
<protein>
    <submittedName>
        <fullName evidence="11">Cell surface protein</fullName>
    </submittedName>
</protein>
<keyword evidence="3 7" id="KW-0732">Signal</keyword>
<comment type="caution">
    <text evidence="11">The sequence shown here is derived from an EMBL/GenBank/DDBJ whole genome shotgun (WGS) entry which is preliminary data.</text>
</comment>
<keyword evidence="1" id="KW-0134">Cell wall</keyword>
<dbReference type="Proteomes" id="UP000588277">
    <property type="component" value="Unassembled WGS sequence"/>
</dbReference>
<evidence type="ECO:0000256" key="4">
    <source>
        <dbReference type="ARBA" id="ARBA00023088"/>
    </source>
</evidence>
<feature type="compositionally biased region" description="Polar residues" evidence="5">
    <location>
        <begin position="342"/>
        <end position="361"/>
    </location>
</feature>
<dbReference type="InterPro" id="IPR032334">
    <property type="entry name" value="GramPos_pilinBB"/>
</dbReference>
<evidence type="ECO:0000259" key="8">
    <source>
        <dbReference type="Pfam" id="PF00746"/>
    </source>
</evidence>
<dbReference type="EMBL" id="JAAIIH010000017">
    <property type="protein sequence ID" value="NMN01160.1"/>
    <property type="molecule type" value="Genomic_DNA"/>
</dbReference>
<dbReference type="InterPro" id="IPR048052">
    <property type="entry name" value="FM1-like"/>
</dbReference>
<evidence type="ECO:0000256" key="5">
    <source>
        <dbReference type="SAM" id="MobiDB-lite"/>
    </source>
</evidence>
<evidence type="ECO:0000313" key="11">
    <source>
        <dbReference type="EMBL" id="NMN01160.1"/>
    </source>
</evidence>
<name>A0A7Y0F341_9BIFI</name>
<keyword evidence="4" id="KW-0572">Peptidoglycan-anchor</keyword>
<proteinExistence type="predicted"/>
<accession>A0A7Y0F341</accession>
<dbReference type="Pfam" id="PF00746">
    <property type="entry name" value="Gram_pos_anchor"/>
    <property type="match status" value="1"/>
</dbReference>
<dbReference type="Pfam" id="PF16569">
    <property type="entry name" value="GramPos_pilinBB"/>
    <property type="match status" value="1"/>
</dbReference>
<evidence type="ECO:0000259" key="10">
    <source>
        <dbReference type="Pfam" id="PF17802"/>
    </source>
</evidence>
<feature type="domain" description="SpaA-like prealbumin fold" evidence="10">
    <location>
        <begin position="374"/>
        <end position="477"/>
    </location>
</feature>
<feature type="domain" description="Gram-positive pilin backbone subunit 2 Cna-B-like" evidence="9">
    <location>
        <begin position="227"/>
        <end position="354"/>
    </location>
</feature>
<evidence type="ECO:0000256" key="1">
    <source>
        <dbReference type="ARBA" id="ARBA00022512"/>
    </source>
</evidence>
<keyword evidence="2" id="KW-0964">Secreted</keyword>
<keyword evidence="6" id="KW-0812">Transmembrane</keyword>
<evidence type="ECO:0000313" key="12">
    <source>
        <dbReference type="Proteomes" id="UP000588277"/>
    </source>
</evidence>
<evidence type="ECO:0000256" key="6">
    <source>
        <dbReference type="SAM" id="Phobius"/>
    </source>
</evidence>
<dbReference type="NCBIfam" id="TIGR01167">
    <property type="entry name" value="LPXTG_anchor"/>
    <property type="match status" value="1"/>
</dbReference>
<feature type="region of interest" description="Disordered" evidence="5">
    <location>
        <begin position="342"/>
        <end position="367"/>
    </location>
</feature>
<evidence type="ECO:0000256" key="3">
    <source>
        <dbReference type="ARBA" id="ARBA00022729"/>
    </source>
</evidence>
<keyword evidence="12" id="KW-1185">Reference proteome</keyword>